<accession>A0A6G8PZZ7</accession>
<protein>
    <submittedName>
        <fullName evidence="1">Uncharacterized protein</fullName>
    </submittedName>
</protein>
<dbReference type="AlphaFoldDB" id="A0A6G8PZZ7"/>
<reference evidence="1 2" key="1">
    <citation type="submission" date="2019-10" db="EMBL/GenBank/DDBJ databases">
        <title>Rubrobacter sp nov SCSIO 52915 isolated from a deep-sea sediment in the South China Sea.</title>
        <authorList>
            <person name="Chen R.W."/>
        </authorList>
    </citation>
    <scope>NUCLEOTIDE SEQUENCE [LARGE SCALE GENOMIC DNA]</scope>
    <source>
        <strain evidence="1 2">SCSIO 52915</strain>
    </source>
</reference>
<keyword evidence="2" id="KW-1185">Reference proteome</keyword>
<evidence type="ECO:0000313" key="2">
    <source>
        <dbReference type="Proteomes" id="UP000502706"/>
    </source>
</evidence>
<dbReference type="KEGG" id="rmar:GBA65_15990"/>
<gene>
    <name evidence="1" type="ORF">GBA65_15990</name>
</gene>
<dbReference type="EMBL" id="CP045121">
    <property type="protein sequence ID" value="QIN79782.1"/>
    <property type="molecule type" value="Genomic_DNA"/>
</dbReference>
<sequence>MWKRRMVETFAILTIGDGAIEVISPREHSRLWEAGPEAARKVARFFAENPGYMRALGAAQTGFGIWLALKQYEEV</sequence>
<name>A0A6G8PZZ7_9ACTN</name>
<proteinExistence type="predicted"/>
<dbReference type="Proteomes" id="UP000502706">
    <property type="component" value="Chromosome"/>
</dbReference>
<evidence type="ECO:0000313" key="1">
    <source>
        <dbReference type="EMBL" id="QIN79782.1"/>
    </source>
</evidence>
<organism evidence="1 2">
    <name type="scientific">Rubrobacter marinus</name>
    <dbReference type="NCBI Taxonomy" id="2653852"/>
    <lineage>
        <taxon>Bacteria</taxon>
        <taxon>Bacillati</taxon>
        <taxon>Actinomycetota</taxon>
        <taxon>Rubrobacteria</taxon>
        <taxon>Rubrobacterales</taxon>
        <taxon>Rubrobacteraceae</taxon>
        <taxon>Rubrobacter</taxon>
    </lineage>
</organism>
<dbReference type="RefSeq" id="WP_166397455.1">
    <property type="nucleotide sequence ID" value="NZ_CP045121.1"/>
</dbReference>